<dbReference type="CDD" id="cd14978">
    <property type="entry name" value="7tmA_FMRFamide_R-like"/>
    <property type="match status" value="1"/>
</dbReference>
<evidence type="ECO:0000256" key="2">
    <source>
        <dbReference type="ARBA" id="ARBA00010663"/>
    </source>
</evidence>
<dbReference type="AlphaFoldDB" id="A0A6I8VUR5"/>
<feature type="transmembrane region" description="Helical" evidence="6">
    <location>
        <begin position="147"/>
        <end position="174"/>
    </location>
</feature>
<dbReference type="PANTHER" id="PTHR46273">
    <property type="entry name" value="MYOSUPPRESSIN RECEPTOR 1, ISOFORM B-RELATED"/>
    <property type="match status" value="1"/>
</dbReference>
<evidence type="ECO:0000256" key="6">
    <source>
        <dbReference type="SAM" id="Phobius"/>
    </source>
</evidence>
<reference evidence="9" key="2">
    <citation type="submission" date="2025-08" db="UniProtKB">
        <authorList>
            <consortium name="RefSeq"/>
        </authorList>
    </citation>
    <scope>IDENTIFICATION</scope>
    <source>
        <strain evidence="9">MV-25-SWS-2005</strain>
        <tissue evidence="9">Whole body</tissue>
    </source>
</reference>
<keyword evidence="3 6" id="KW-0812">Transmembrane</keyword>
<feature type="domain" description="G-protein coupled receptors family 1 profile" evidence="7">
    <location>
        <begin position="88"/>
        <end position="385"/>
    </location>
</feature>
<keyword evidence="4 6" id="KW-1133">Transmembrane helix</keyword>
<accession>A0A6I8VUR5</accession>
<dbReference type="Gene3D" id="1.20.1070.10">
    <property type="entry name" value="Rhodopsin 7-helix transmembrane proteins"/>
    <property type="match status" value="1"/>
</dbReference>
<dbReference type="InterPro" id="IPR019427">
    <property type="entry name" value="7TM_GPCR_serpentine_rcpt_Srw"/>
</dbReference>
<feature type="transmembrane region" description="Helical" evidence="6">
    <location>
        <begin position="328"/>
        <end position="349"/>
    </location>
</feature>
<feature type="transmembrane region" description="Helical" evidence="6">
    <location>
        <begin position="257"/>
        <end position="284"/>
    </location>
</feature>
<keyword evidence="5 6" id="KW-0472">Membrane</keyword>
<feature type="transmembrane region" description="Helical" evidence="6">
    <location>
        <begin position="369"/>
        <end position="388"/>
    </location>
</feature>
<keyword evidence="8" id="KW-1185">Reference proteome</keyword>
<evidence type="ECO:0000256" key="3">
    <source>
        <dbReference type="ARBA" id="ARBA00022692"/>
    </source>
</evidence>
<dbReference type="GO" id="GO:0005886">
    <property type="term" value="C:plasma membrane"/>
    <property type="evidence" value="ECO:0007669"/>
    <property type="project" value="TreeGrafter"/>
</dbReference>
<name>A0A6I8VUR5_DROPS</name>
<dbReference type="RefSeq" id="XP_033234683.1">
    <property type="nucleotide sequence ID" value="XM_033378792.1"/>
</dbReference>
<dbReference type="InterPro" id="IPR000276">
    <property type="entry name" value="GPCR_Rhodpsn"/>
</dbReference>
<comment type="similarity">
    <text evidence="2">Belongs to the G-protein coupled receptor 1 family.</text>
</comment>
<reference evidence="8" key="1">
    <citation type="submission" date="2024-06" db="UniProtKB">
        <authorList>
            <consortium name="RefSeq"/>
        </authorList>
    </citation>
    <scope>NUCLEOTIDE SEQUENCE [LARGE SCALE GENOMIC DNA]</scope>
    <source>
        <strain evidence="8">MV2-25</strain>
    </source>
</reference>
<feature type="transmembrane region" description="Helical" evidence="6">
    <location>
        <begin position="73"/>
        <end position="97"/>
    </location>
</feature>
<dbReference type="Pfam" id="PF10324">
    <property type="entry name" value="7TM_GPCR_Srw"/>
    <property type="match status" value="1"/>
</dbReference>
<evidence type="ECO:0000256" key="1">
    <source>
        <dbReference type="ARBA" id="ARBA00004370"/>
    </source>
</evidence>
<feature type="transmembrane region" description="Helical" evidence="6">
    <location>
        <begin position="206"/>
        <end position="225"/>
    </location>
</feature>
<dbReference type="SUPFAM" id="SSF81321">
    <property type="entry name" value="Family A G protein-coupled receptor-like"/>
    <property type="match status" value="1"/>
</dbReference>
<evidence type="ECO:0000313" key="8">
    <source>
        <dbReference type="Proteomes" id="UP000001819"/>
    </source>
</evidence>
<proteinExistence type="inferred from homology"/>
<evidence type="ECO:0000256" key="4">
    <source>
        <dbReference type="ARBA" id="ARBA00022989"/>
    </source>
</evidence>
<dbReference type="InterPro" id="IPR053219">
    <property type="entry name" value="GPCR_Dmsr-1"/>
</dbReference>
<keyword evidence="9" id="KW-0675">Receptor</keyword>
<organism evidence="8 9">
    <name type="scientific">Drosophila pseudoobscura pseudoobscura</name>
    <name type="common">Fruit fly</name>
    <dbReference type="NCBI Taxonomy" id="46245"/>
    <lineage>
        <taxon>Eukaryota</taxon>
        <taxon>Metazoa</taxon>
        <taxon>Ecdysozoa</taxon>
        <taxon>Arthropoda</taxon>
        <taxon>Hexapoda</taxon>
        <taxon>Insecta</taxon>
        <taxon>Pterygota</taxon>
        <taxon>Neoptera</taxon>
        <taxon>Endopterygota</taxon>
        <taxon>Diptera</taxon>
        <taxon>Brachycera</taxon>
        <taxon>Muscomorpha</taxon>
        <taxon>Ephydroidea</taxon>
        <taxon>Drosophilidae</taxon>
        <taxon>Drosophila</taxon>
        <taxon>Sophophora</taxon>
    </lineage>
</organism>
<dbReference type="Proteomes" id="UP000001819">
    <property type="component" value="Chromosome 3"/>
</dbReference>
<dbReference type="FunCoup" id="A0A6I8VUR5">
    <property type="interactions" value="40"/>
</dbReference>
<sequence length="421" mass="48837">MQLTSNMPQSHLQQSVPFNATILKDFKITSSEIEDFVKLMYEFQRKNQSKLNDECQGYCQGEIYNWLRAYNSIHGYVSLMICIFGTIANILNIMVLTRKEMAKAPINNILKWLAVADMFVMLEYIPYTSYQYIYMEPGEKDLSYAWAVYLLVHMHFTQILHTISIGLTVMLAVWRYVAISQMLPSLFHRHPNEGCANFLLAHSREAILFPFIISPILCLPTYFVFQVRETHDVDTVDHEALYHVYFDADSVLYRFNFWIHSVIIKLLPCIALTVISVVLMNVLYEASRRRLKLKDYGHANKYATQLCLNDTKSKRPPRCDRRNDRTTLLLVAVLVLFLVTEFPQGLLGLLSGMMEKCFFAHCYPPFGELMDLLALINAAVGFVLYGLMSKQFRTTFRSLFFKRHFGSTEMTRLTRVTTTCV</sequence>
<feature type="transmembrane region" description="Helical" evidence="6">
    <location>
        <begin position="109"/>
        <end position="127"/>
    </location>
</feature>
<dbReference type="GO" id="GO:0008528">
    <property type="term" value="F:G protein-coupled peptide receptor activity"/>
    <property type="evidence" value="ECO:0007669"/>
    <property type="project" value="InterPro"/>
</dbReference>
<dbReference type="Bgee" id="FBgn0072188">
    <property type="expression patterns" value="Expressed in female reproductive system and 2 other cell types or tissues"/>
</dbReference>
<dbReference type="PANTHER" id="PTHR46273:SF4">
    <property type="entry name" value="AT19640P"/>
    <property type="match status" value="1"/>
</dbReference>
<evidence type="ECO:0000259" key="7">
    <source>
        <dbReference type="PROSITE" id="PS50262"/>
    </source>
</evidence>
<evidence type="ECO:0000256" key="5">
    <source>
        <dbReference type="ARBA" id="ARBA00023136"/>
    </source>
</evidence>
<evidence type="ECO:0000313" key="9">
    <source>
        <dbReference type="RefSeq" id="XP_033234683.1"/>
    </source>
</evidence>
<dbReference type="InterPro" id="IPR017452">
    <property type="entry name" value="GPCR_Rhodpsn_7TM"/>
</dbReference>
<protein>
    <submittedName>
        <fullName evidence="9">Probable G-protein coupled receptor 139 isoform X1</fullName>
    </submittedName>
</protein>
<dbReference type="InParanoid" id="A0A6I8VUR5"/>
<gene>
    <name evidence="9" type="primary">LOC4805648</name>
</gene>
<comment type="subcellular location">
    <subcellularLocation>
        <location evidence="1">Membrane</location>
    </subcellularLocation>
</comment>
<dbReference type="PRINTS" id="PR00237">
    <property type="entry name" value="GPCRRHODOPSN"/>
</dbReference>
<dbReference type="PROSITE" id="PS50262">
    <property type="entry name" value="G_PROTEIN_RECEP_F1_2"/>
    <property type="match status" value="1"/>
</dbReference>
<dbReference type="ExpressionAtlas" id="A0A6I8VUR5">
    <property type="expression patterns" value="baseline"/>
</dbReference>